<dbReference type="AlphaFoldDB" id="A0A0D0V2M8"/>
<name>A0A0D0V2M8_9ACTN</name>
<evidence type="ECO:0000313" key="6">
    <source>
        <dbReference type="EMBL" id="KIR65272.1"/>
    </source>
</evidence>
<dbReference type="Pfam" id="PF00196">
    <property type="entry name" value="GerE"/>
    <property type="match status" value="1"/>
</dbReference>
<dbReference type="Gene3D" id="3.40.50.2300">
    <property type="match status" value="1"/>
</dbReference>
<proteinExistence type="predicted"/>
<organism evidence="6 7">
    <name type="scientific">Micromonospora haikouensis</name>
    <dbReference type="NCBI Taxonomy" id="686309"/>
    <lineage>
        <taxon>Bacteria</taxon>
        <taxon>Bacillati</taxon>
        <taxon>Actinomycetota</taxon>
        <taxon>Actinomycetes</taxon>
        <taxon>Micromonosporales</taxon>
        <taxon>Micromonosporaceae</taxon>
        <taxon>Micromonospora</taxon>
    </lineage>
</organism>
<accession>A0A0D0V2M8</accession>
<dbReference type="PANTHER" id="PTHR43214">
    <property type="entry name" value="TWO-COMPONENT RESPONSE REGULATOR"/>
    <property type="match status" value="1"/>
</dbReference>
<evidence type="ECO:0000256" key="2">
    <source>
        <dbReference type="ARBA" id="ARBA00023125"/>
    </source>
</evidence>
<feature type="domain" description="HTH luxR-type" evidence="4">
    <location>
        <begin position="150"/>
        <end position="215"/>
    </location>
</feature>
<dbReference type="CDD" id="cd06170">
    <property type="entry name" value="LuxR_C_like"/>
    <property type="match status" value="1"/>
</dbReference>
<dbReference type="PRINTS" id="PR00038">
    <property type="entry name" value="HTHLUXR"/>
</dbReference>
<gene>
    <name evidence="6" type="ORF">TK50_07370</name>
</gene>
<dbReference type="PROSITE" id="PS50043">
    <property type="entry name" value="HTH_LUXR_2"/>
    <property type="match status" value="1"/>
</dbReference>
<dbReference type="Pfam" id="PF00072">
    <property type="entry name" value="Response_reg"/>
    <property type="match status" value="1"/>
</dbReference>
<dbReference type="SMART" id="SM00421">
    <property type="entry name" value="HTH_LUXR"/>
    <property type="match status" value="1"/>
</dbReference>
<keyword evidence="7" id="KW-1185">Reference proteome</keyword>
<dbReference type="SMART" id="SM00448">
    <property type="entry name" value="REC"/>
    <property type="match status" value="1"/>
</dbReference>
<reference evidence="6 7" key="1">
    <citation type="submission" date="2015-01" db="EMBL/GenBank/DDBJ databases">
        <title>Sequencing and annotation of Micromonospora carbonacea strain JXNU-1 genome.</title>
        <authorList>
            <person name="Long Z."/>
            <person name="Huang Y."/>
            <person name="Jiang Y."/>
        </authorList>
    </citation>
    <scope>NUCLEOTIDE SEQUENCE [LARGE SCALE GENOMIC DNA]</scope>
    <source>
        <strain evidence="6 7">JXNU-1</strain>
    </source>
</reference>
<dbReference type="SUPFAM" id="SSF46894">
    <property type="entry name" value="C-terminal effector domain of the bipartite response regulators"/>
    <property type="match status" value="1"/>
</dbReference>
<dbReference type="PROSITE" id="PS50110">
    <property type="entry name" value="RESPONSE_REGULATORY"/>
    <property type="match status" value="1"/>
</dbReference>
<dbReference type="GeneID" id="301303960"/>
<keyword evidence="2" id="KW-0238">DNA-binding</keyword>
<dbReference type="InterPro" id="IPR016032">
    <property type="entry name" value="Sig_transdc_resp-reg_C-effctor"/>
</dbReference>
<feature type="domain" description="Response regulatory" evidence="5">
    <location>
        <begin position="10"/>
        <end position="126"/>
    </location>
</feature>
<protein>
    <submittedName>
        <fullName evidence="6">Transcriptional regulator</fullName>
    </submittedName>
</protein>
<feature type="modified residue" description="4-aspartylphosphate" evidence="3">
    <location>
        <position position="61"/>
    </location>
</feature>
<dbReference type="InterPro" id="IPR000792">
    <property type="entry name" value="Tscrpt_reg_LuxR_C"/>
</dbReference>
<dbReference type="RefSeq" id="WP_043962047.1">
    <property type="nucleotide sequence ID" value="NZ_JBEZEN010000012.1"/>
</dbReference>
<evidence type="ECO:0000259" key="5">
    <source>
        <dbReference type="PROSITE" id="PS50110"/>
    </source>
</evidence>
<dbReference type="PATRIC" id="fig|47853.6.peg.1568"/>
<dbReference type="GO" id="GO:0000160">
    <property type="term" value="P:phosphorelay signal transduction system"/>
    <property type="evidence" value="ECO:0007669"/>
    <property type="project" value="InterPro"/>
</dbReference>
<dbReference type="GO" id="GO:0006355">
    <property type="term" value="P:regulation of DNA-templated transcription"/>
    <property type="evidence" value="ECO:0007669"/>
    <property type="project" value="InterPro"/>
</dbReference>
<keyword evidence="1 3" id="KW-0597">Phosphoprotein</keyword>
<dbReference type="InterPro" id="IPR011006">
    <property type="entry name" value="CheY-like_superfamily"/>
</dbReference>
<dbReference type="SUPFAM" id="SSF52172">
    <property type="entry name" value="CheY-like"/>
    <property type="match status" value="1"/>
</dbReference>
<evidence type="ECO:0000259" key="4">
    <source>
        <dbReference type="PROSITE" id="PS50043"/>
    </source>
</evidence>
<dbReference type="Proteomes" id="UP000032254">
    <property type="component" value="Unassembled WGS sequence"/>
</dbReference>
<dbReference type="InterPro" id="IPR039420">
    <property type="entry name" value="WalR-like"/>
</dbReference>
<comment type="caution">
    <text evidence="6">The sequence shown here is derived from an EMBL/GenBank/DDBJ whole genome shotgun (WGS) entry which is preliminary data.</text>
</comment>
<evidence type="ECO:0000256" key="1">
    <source>
        <dbReference type="ARBA" id="ARBA00022553"/>
    </source>
</evidence>
<dbReference type="InterPro" id="IPR058245">
    <property type="entry name" value="NreC/VraR/RcsB-like_REC"/>
</dbReference>
<dbReference type="GO" id="GO:0003677">
    <property type="term" value="F:DNA binding"/>
    <property type="evidence" value="ECO:0007669"/>
    <property type="project" value="UniProtKB-KW"/>
</dbReference>
<dbReference type="EMBL" id="JXSX01000001">
    <property type="protein sequence ID" value="KIR65272.1"/>
    <property type="molecule type" value="Genomic_DNA"/>
</dbReference>
<sequence>MTDADRSQIRVCLADDHTLLRDGIREMLSTEPEFAVVGEASSGPEALALVMRLRPDVLLLDVEMPGPGAAAVIRQARRVAPETRVIVLTMHDDPDMVHDLLEAGAVAYLLKTILRDDLVAAVRSVVRRPTQSVLLAVSRETVERLDRQKPRTNGTPLTSRELEVLRLTAEAMSNAQIASRLFITEATVKRHLTNIYAKLQAVSRVDAIRKATAARLIKPMDDRPSAR</sequence>
<evidence type="ECO:0000256" key="3">
    <source>
        <dbReference type="PROSITE-ProRule" id="PRU00169"/>
    </source>
</evidence>
<evidence type="ECO:0000313" key="7">
    <source>
        <dbReference type="Proteomes" id="UP000032254"/>
    </source>
</evidence>
<dbReference type="InterPro" id="IPR001789">
    <property type="entry name" value="Sig_transdc_resp-reg_receiver"/>
</dbReference>
<dbReference type="CDD" id="cd17535">
    <property type="entry name" value="REC_NarL-like"/>
    <property type="match status" value="1"/>
</dbReference>